<reference evidence="1 2" key="1">
    <citation type="submission" date="2019-12" db="EMBL/GenBank/DDBJ databases">
        <title>A genome sequence resource for the geographically widespread anthracnose pathogen Colletotrichum asianum.</title>
        <authorList>
            <person name="Meng Y."/>
        </authorList>
    </citation>
    <scope>NUCLEOTIDE SEQUENCE [LARGE SCALE GENOMIC DNA]</scope>
    <source>
        <strain evidence="1 2">ICMP 18580</strain>
    </source>
</reference>
<dbReference type="Proteomes" id="UP000434172">
    <property type="component" value="Unassembled WGS sequence"/>
</dbReference>
<comment type="caution">
    <text evidence="1">The sequence shown here is derived from an EMBL/GenBank/DDBJ whole genome shotgun (WGS) entry which is preliminary data.</text>
</comment>
<organism evidence="1 2">
    <name type="scientific">Colletotrichum asianum</name>
    <dbReference type="NCBI Taxonomy" id="702518"/>
    <lineage>
        <taxon>Eukaryota</taxon>
        <taxon>Fungi</taxon>
        <taxon>Dikarya</taxon>
        <taxon>Ascomycota</taxon>
        <taxon>Pezizomycotina</taxon>
        <taxon>Sordariomycetes</taxon>
        <taxon>Hypocreomycetidae</taxon>
        <taxon>Glomerellales</taxon>
        <taxon>Glomerellaceae</taxon>
        <taxon>Colletotrichum</taxon>
        <taxon>Colletotrichum gloeosporioides species complex</taxon>
    </lineage>
</organism>
<name>A0A8H3W3I8_9PEZI</name>
<accession>A0A8H3W3I8</accession>
<evidence type="ECO:0000313" key="1">
    <source>
        <dbReference type="EMBL" id="KAF0317582.1"/>
    </source>
</evidence>
<dbReference type="OrthoDB" id="3759773at2759"/>
<proteinExistence type="predicted"/>
<evidence type="ECO:0000313" key="2">
    <source>
        <dbReference type="Proteomes" id="UP000434172"/>
    </source>
</evidence>
<sequence length="757" mass="88344">MDSDGDEFEDYDYTGDDHWDGFHPHWATDTQGDDSLHQYRVEFAQEMERRLGLRRQTWNWFDIKWSEDPRYYDAVEYWDGGDMMSITPPECNIDPRPILHDRRWTDLRIRDRGKELCTGELRPENFTSWSLGAIYQRMTDIDELLLHIKDIWPVKMFDLDDQPASARVVLKDAPDSHHVELARSLLIEHDMLRGITHQHSRSFLRPLCLISLPPEVLGLVVQYLDNNTDEDPENVESKHSRNGSTNIRCLRLTCKTLNLVSSPRLLHRVTVGMTKSSLDRLKFVAERPHLRNGIERVRISLGYFCATVAANPRNFTDYAVWMLRFALHRQDIQGLSIIVNIIHNDDALRRYNQLSGILSSWENLLDTPRDGADGEQRWLALFRQQHALVEMYEAYKLSFEEYESVRQNFVHEVANALSKMPLLTRLEVSDHLWRSFADTTVWYDLQEALECDENLMKGDLYRGLFTKPMQWDRLAQLSLVWDGPSLKTSPPVDILGQLFPLLGRLGVQLTKVDINITSPPKFEVLRPTQVEAQQDILKLLRNMWFLRFEIKPLADWDNYDQEQDDESFRSRCWDFRSTDALAGLDTFLDALLDTKSLSKIILNFKSLREENFSIDSSRNWYLPSTMKPRQWTRPLELSMSSVCLDSTRLSRFIGDGPVHLRQFEDIHMVRGTWTEALDVMHQKYDLGAYNAPKASFTATDELLDLRGAEVRHMDWTQQHNAFGAAFSNIPSASQAYMYINHQREENPFRPFVQHVVV</sequence>
<gene>
    <name evidence="1" type="ORF">GQ607_015188</name>
</gene>
<protein>
    <submittedName>
        <fullName evidence="1">Uncharacterized protein</fullName>
    </submittedName>
</protein>
<keyword evidence="2" id="KW-1185">Reference proteome</keyword>
<dbReference type="AlphaFoldDB" id="A0A8H3W3I8"/>
<dbReference type="EMBL" id="WOWK01000127">
    <property type="protein sequence ID" value="KAF0317582.1"/>
    <property type="molecule type" value="Genomic_DNA"/>
</dbReference>